<dbReference type="GeneID" id="42178078"/>
<dbReference type="KEGG" id="halz:E5139_04040"/>
<name>A0A4D6K981_9EURY</name>
<dbReference type="EMBL" id="CP039375">
    <property type="protein sequence ID" value="QCD64848.1"/>
    <property type="molecule type" value="Genomic_DNA"/>
</dbReference>
<dbReference type="SUPFAM" id="SSF52402">
    <property type="entry name" value="Adenine nucleotide alpha hydrolases-like"/>
    <property type="match status" value="1"/>
</dbReference>
<proteinExistence type="predicted"/>
<gene>
    <name evidence="1" type="ORF">E5139_04040</name>
</gene>
<dbReference type="Proteomes" id="UP000297053">
    <property type="component" value="Chromosome"/>
</dbReference>
<dbReference type="AlphaFoldDB" id="A0A4D6K981"/>
<dbReference type="RefSeq" id="WP_012807681.1">
    <property type="nucleotide sequence ID" value="NZ_CP039375.1"/>
</dbReference>
<reference evidence="1 2" key="2">
    <citation type="submission" date="2019-04" db="EMBL/GenBank/DDBJ databases">
        <authorList>
            <person name="Yang S."/>
            <person name="Wei W."/>
        </authorList>
    </citation>
    <scope>NUCLEOTIDE SEQUENCE [LARGE SCALE GENOMIC DNA]</scope>
    <source>
        <strain evidence="2">ZP60</strain>
    </source>
</reference>
<sequence length="443" mass="50156">MSEIVVADVSIGERSIEYTVEYSRDLRRFFDRSTFSVSYDVDVSEVPLGVATIPVLAQVCPVAWATDSTVVVEAVDRQFLDSLDAVRDTLSRMYPAFIDGGAIRAERITEHRHEPGSFEGTAQLFSGGVDSLATYVRHREADPALIAIQGWVIGVDEDDRWERAMGHVDRFAKREDCPTHGVTADISDFLDHTMLNVHYKHHTDGGWYSGVGHGIGLLGVCAPLAYSQGYGVVHMGSTHWDGFELESITWPGRGSPWGSHPDIDDNVRWAGTRGHHDAFDITRQDKLELLADYARETGSPFVIRTCTYDDAGGNCNRCEKCVRTATGLLVAGVDPNDFGYRVDEEWYDYAIERFETNDWALDEHVRYYWEDIQAHLPVEEPPDYDGTEEFLAWLADNDFADNVERSTQPAWVKLLRVGARNAPYEFYEYLYPVYDRLRPKPYN</sequence>
<reference evidence="1 2" key="1">
    <citation type="submission" date="2019-04" db="EMBL/GenBank/DDBJ databases">
        <title>Complete genome sequence of Arthrobacter sp. ZXY-2 associated with effective atrazine degradation and salt adaptation.</title>
        <authorList>
            <person name="Zhao X."/>
        </authorList>
    </citation>
    <scope>NUCLEOTIDE SEQUENCE [LARGE SCALE GENOMIC DNA]</scope>
    <source>
        <strain evidence="2">ZP60</strain>
    </source>
</reference>
<organism evidence="1 2">
    <name type="scientific">Halomicrobium mukohataei</name>
    <dbReference type="NCBI Taxonomy" id="57705"/>
    <lineage>
        <taxon>Archaea</taxon>
        <taxon>Methanobacteriati</taxon>
        <taxon>Methanobacteriota</taxon>
        <taxon>Stenosarchaea group</taxon>
        <taxon>Halobacteria</taxon>
        <taxon>Halobacteriales</taxon>
        <taxon>Haloarculaceae</taxon>
        <taxon>Halomicrobium</taxon>
    </lineage>
</organism>
<evidence type="ECO:0000313" key="1">
    <source>
        <dbReference type="EMBL" id="QCD64848.1"/>
    </source>
</evidence>
<protein>
    <submittedName>
        <fullName evidence="1">Uncharacterized protein</fullName>
    </submittedName>
</protein>
<accession>A0A4D6K981</accession>
<evidence type="ECO:0000313" key="2">
    <source>
        <dbReference type="Proteomes" id="UP000297053"/>
    </source>
</evidence>